<reference evidence="2 3" key="1">
    <citation type="submission" date="2015-01" db="EMBL/GenBank/DDBJ databases">
        <title>The Genome Sequence of Fonsecaea multimorphosa CBS 102226.</title>
        <authorList>
            <consortium name="The Broad Institute Genomics Platform"/>
            <person name="Cuomo C."/>
            <person name="de Hoog S."/>
            <person name="Gorbushina A."/>
            <person name="Stielow B."/>
            <person name="Teixiera M."/>
            <person name="Abouelleil A."/>
            <person name="Chapman S.B."/>
            <person name="Priest M."/>
            <person name="Young S.K."/>
            <person name="Wortman J."/>
            <person name="Nusbaum C."/>
            <person name="Birren B."/>
        </authorList>
    </citation>
    <scope>NUCLEOTIDE SEQUENCE [LARGE SCALE GENOMIC DNA]</scope>
    <source>
        <strain evidence="2 3">CBS 102226</strain>
    </source>
</reference>
<dbReference type="InterPro" id="IPR052895">
    <property type="entry name" value="HetReg/Transcr_Mod"/>
</dbReference>
<dbReference type="RefSeq" id="XP_016631949.1">
    <property type="nucleotide sequence ID" value="XM_016777104.1"/>
</dbReference>
<dbReference type="PANTHER" id="PTHR24148:SF73">
    <property type="entry name" value="HET DOMAIN PROTEIN (AFU_ORTHOLOGUE AFUA_8G01020)"/>
    <property type="match status" value="1"/>
</dbReference>
<name>A0A0D2ILC4_9EURO</name>
<keyword evidence="3" id="KW-1185">Reference proteome</keyword>
<dbReference type="Proteomes" id="UP000053411">
    <property type="component" value="Unassembled WGS sequence"/>
</dbReference>
<accession>A0A0D2ILC4</accession>
<dbReference type="PANTHER" id="PTHR24148">
    <property type="entry name" value="ANKYRIN REPEAT DOMAIN-CONTAINING PROTEIN 39 HOMOLOG-RELATED"/>
    <property type="match status" value="1"/>
</dbReference>
<gene>
    <name evidence="2" type="ORF">Z520_06604</name>
</gene>
<evidence type="ECO:0000259" key="1">
    <source>
        <dbReference type="Pfam" id="PF06985"/>
    </source>
</evidence>
<evidence type="ECO:0000313" key="3">
    <source>
        <dbReference type="Proteomes" id="UP000053411"/>
    </source>
</evidence>
<proteinExistence type="predicted"/>
<dbReference type="EMBL" id="KN848073">
    <property type="protein sequence ID" value="KIX97826.1"/>
    <property type="molecule type" value="Genomic_DNA"/>
</dbReference>
<protein>
    <recommendedName>
        <fullName evidence="1">Heterokaryon incompatibility domain-containing protein</fullName>
    </recommendedName>
</protein>
<organism evidence="2 3">
    <name type="scientific">Fonsecaea multimorphosa CBS 102226</name>
    <dbReference type="NCBI Taxonomy" id="1442371"/>
    <lineage>
        <taxon>Eukaryota</taxon>
        <taxon>Fungi</taxon>
        <taxon>Dikarya</taxon>
        <taxon>Ascomycota</taxon>
        <taxon>Pezizomycotina</taxon>
        <taxon>Eurotiomycetes</taxon>
        <taxon>Chaetothyriomycetidae</taxon>
        <taxon>Chaetothyriales</taxon>
        <taxon>Herpotrichiellaceae</taxon>
        <taxon>Fonsecaea</taxon>
    </lineage>
</organism>
<dbReference type="GeneID" id="27712350"/>
<dbReference type="OrthoDB" id="4106239at2759"/>
<dbReference type="InterPro" id="IPR010730">
    <property type="entry name" value="HET"/>
</dbReference>
<sequence length="560" mass="63813">MDDVSRSQLWQPLDPSRREIRLLILQPDKDRHAFPIGRLITVSLEQQLHYDAISHAWGGPSEVYYININKIKVPITSNVLDVLQHLRDPHQEKAFWIDSLCINQYDTKERAEQVKLMEHIFHRAVQVQAWLGCESAGVERLIDDINNDKALQKLFRGRDWDRRRQNEVSSLKDFVSIRYWSRVWILQELALARSVVFVFGKKSFAMKRLEKLDGALRQARQESWGRDLVDAISILLPIISAANLFPMATTGSREEKARRAVKMLSRARRLGCSDARDRIYGMIGIMTAMFGPDFIDAGYECSLREVYTRFAGRLISETGSLAILNQAEVIFSSIEGLPTWVPDWASRSVHDGANYRMEYCDWFHAAGEFSVEPKALAPTCMSSLSRSSVLKCMGFIFGMVRVTGAYCGSYRWPNSKRELRPMIESWRQTYSGSVESFMRTITLSLSARASDLEECYKAGESGSTETERRIRRPCMDATSERRFFVTNNNAPGLGPRDTRPGDFLAVLAGGRVPYVLRRSSKPDALPNTYALVGECFVDGVMYGELFKGTRPPEFSDIYIE</sequence>
<dbReference type="AlphaFoldDB" id="A0A0D2ILC4"/>
<dbReference type="STRING" id="1442371.A0A0D2ILC4"/>
<evidence type="ECO:0000313" key="2">
    <source>
        <dbReference type="EMBL" id="KIX97826.1"/>
    </source>
</evidence>
<dbReference type="Pfam" id="PF06985">
    <property type="entry name" value="HET"/>
    <property type="match status" value="1"/>
</dbReference>
<feature type="domain" description="Heterokaryon incompatibility" evidence="1">
    <location>
        <begin position="50"/>
        <end position="188"/>
    </location>
</feature>
<dbReference type="VEuPathDB" id="FungiDB:Z520_06604"/>
<dbReference type="Pfam" id="PF26639">
    <property type="entry name" value="Het-6_barrel"/>
    <property type="match status" value="1"/>
</dbReference>